<reference evidence="3" key="1">
    <citation type="submission" date="2022-06" db="EMBL/GenBank/DDBJ databases">
        <title>Genome Sequence of Candolleomyces eurysporus.</title>
        <authorList>
            <person name="Buettner E."/>
        </authorList>
    </citation>
    <scope>NUCLEOTIDE SEQUENCE</scope>
    <source>
        <strain evidence="3">VTCC 930004</strain>
    </source>
</reference>
<evidence type="ECO:0000256" key="1">
    <source>
        <dbReference type="SAM" id="SignalP"/>
    </source>
</evidence>
<dbReference type="Proteomes" id="UP001140091">
    <property type="component" value="Unassembled WGS sequence"/>
</dbReference>
<evidence type="ECO:0000313" key="3">
    <source>
        <dbReference type="EMBL" id="KAJ2928388.1"/>
    </source>
</evidence>
<dbReference type="PANTHER" id="PTHR17630">
    <property type="entry name" value="DIENELACTONE HYDROLASE"/>
    <property type="match status" value="1"/>
</dbReference>
<keyword evidence="1" id="KW-0732">Signal</keyword>
<protein>
    <recommendedName>
        <fullName evidence="2">Dienelactone hydrolase domain-containing protein</fullName>
    </recommendedName>
</protein>
<dbReference type="OrthoDB" id="1393670at2759"/>
<feature type="non-terminal residue" evidence="3">
    <location>
        <position position="1"/>
    </location>
</feature>
<proteinExistence type="predicted"/>
<name>A0A9W8MGP5_9AGAR</name>
<gene>
    <name evidence="3" type="ORF">H1R20_g8697</name>
</gene>
<evidence type="ECO:0000259" key="2">
    <source>
        <dbReference type="Pfam" id="PF01738"/>
    </source>
</evidence>
<dbReference type="Gene3D" id="3.40.50.1820">
    <property type="entry name" value="alpha/beta hydrolase"/>
    <property type="match status" value="1"/>
</dbReference>
<feature type="domain" description="Dienelactone hydrolase" evidence="2">
    <location>
        <begin position="59"/>
        <end position="279"/>
    </location>
</feature>
<sequence>MIFSSRAAFGFISILPWISFTFAALSSPSLAGALSKNCTQGFRHSGAATGKNVTIAGVQTYLAEPTHPSGTKKVIFFYSDAFGPFVINNQLLQDYFASRGRYYVLGLDYFFGDPIGLHVDKDLQPIDPNFNLTAWVEKSRREAAQAVPIWNEAVKKRYGRNAKYNAVGYCFGALYSVGIGATDEVVATAFAHPAELTEAHFTNLTKPILLSCAETDEAFPTADRNQAVDLLTQNNKTYHYQVFSGTEHGFATRGDPNDPNAVWAMKESARSVAGWFDRFSN</sequence>
<organism evidence="3 4">
    <name type="scientific">Candolleomyces eurysporus</name>
    <dbReference type="NCBI Taxonomy" id="2828524"/>
    <lineage>
        <taxon>Eukaryota</taxon>
        <taxon>Fungi</taxon>
        <taxon>Dikarya</taxon>
        <taxon>Basidiomycota</taxon>
        <taxon>Agaricomycotina</taxon>
        <taxon>Agaricomycetes</taxon>
        <taxon>Agaricomycetidae</taxon>
        <taxon>Agaricales</taxon>
        <taxon>Agaricineae</taxon>
        <taxon>Psathyrellaceae</taxon>
        <taxon>Candolleomyces</taxon>
    </lineage>
</organism>
<dbReference type="EMBL" id="JANBPK010000928">
    <property type="protein sequence ID" value="KAJ2928388.1"/>
    <property type="molecule type" value="Genomic_DNA"/>
</dbReference>
<dbReference type="SUPFAM" id="SSF53474">
    <property type="entry name" value="alpha/beta-Hydrolases"/>
    <property type="match status" value="1"/>
</dbReference>
<comment type="caution">
    <text evidence="3">The sequence shown here is derived from an EMBL/GenBank/DDBJ whole genome shotgun (WGS) entry which is preliminary data.</text>
</comment>
<dbReference type="AlphaFoldDB" id="A0A9W8MGP5"/>
<evidence type="ECO:0000313" key="4">
    <source>
        <dbReference type="Proteomes" id="UP001140091"/>
    </source>
</evidence>
<keyword evidence="4" id="KW-1185">Reference proteome</keyword>
<dbReference type="GO" id="GO:0016787">
    <property type="term" value="F:hydrolase activity"/>
    <property type="evidence" value="ECO:0007669"/>
    <property type="project" value="InterPro"/>
</dbReference>
<feature type="chain" id="PRO_5040954736" description="Dienelactone hydrolase domain-containing protein" evidence="1">
    <location>
        <begin position="24"/>
        <end position="281"/>
    </location>
</feature>
<feature type="signal peptide" evidence="1">
    <location>
        <begin position="1"/>
        <end position="23"/>
    </location>
</feature>
<accession>A0A9W8MGP5</accession>
<dbReference type="Pfam" id="PF01738">
    <property type="entry name" value="DLH"/>
    <property type="match status" value="1"/>
</dbReference>
<dbReference type="InterPro" id="IPR002925">
    <property type="entry name" value="Dienelactn_hydro"/>
</dbReference>
<dbReference type="PANTHER" id="PTHR17630:SF44">
    <property type="entry name" value="PROTEIN AIM2"/>
    <property type="match status" value="1"/>
</dbReference>
<dbReference type="InterPro" id="IPR029058">
    <property type="entry name" value="AB_hydrolase_fold"/>
</dbReference>